<dbReference type="InterPro" id="IPR014951">
    <property type="entry name" value="DUF1822"/>
</dbReference>
<dbReference type="RefSeq" id="WP_190835663.1">
    <property type="nucleotide sequence ID" value="NZ_CAWPPI010000098.1"/>
</dbReference>
<name>A0A8J6Y062_9CYAN</name>
<dbReference type="AlphaFoldDB" id="A0A8J6Y062"/>
<gene>
    <name evidence="1" type="ORF">ICL16_32210</name>
</gene>
<dbReference type="Pfam" id="PF08852">
    <property type="entry name" value="DUF1822"/>
    <property type="match status" value="1"/>
</dbReference>
<accession>A0A8J6Y062</accession>
<comment type="caution">
    <text evidence="1">The sequence shown here is derived from an EMBL/GenBank/DDBJ whole genome shotgun (WGS) entry which is preliminary data.</text>
</comment>
<evidence type="ECO:0000313" key="2">
    <source>
        <dbReference type="Proteomes" id="UP000629098"/>
    </source>
</evidence>
<reference evidence="1" key="1">
    <citation type="submission" date="2020-09" db="EMBL/GenBank/DDBJ databases">
        <title>Iningainema tapete sp. nov. (Scytonemataceae, Cyanobacteria) from greenhouses in central Florida (USA) produces two types of nodularin with biosynthetic potential for microcystin-LR and anabaenopeptins.</title>
        <authorList>
            <person name="Berthold D.E."/>
            <person name="Lefler F.W."/>
            <person name="Huang I.-S."/>
            <person name="Abdulla H."/>
            <person name="Zimba P.V."/>
            <person name="Laughinghouse H.D. IV."/>
        </authorList>
    </citation>
    <scope>NUCLEOTIDE SEQUENCE</scope>
    <source>
        <strain evidence="1">BLCCT55</strain>
    </source>
</reference>
<proteinExistence type="predicted"/>
<evidence type="ECO:0000313" key="1">
    <source>
        <dbReference type="EMBL" id="MBD2776593.1"/>
    </source>
</evidence>
<dbReference type="Proteomes" id="UP000629098">
    <property type="component" value="Unassembled WGS sequence"/>
</dbReference>
<dbReference type="EMBL" id="JACXAE010000098">
    <property type="protein sequence ID" value="MBD2776593.1"/>
    <property type="molecule type" value="Genomic_DNA"/>
</dbReference>
<sequence length="451" mass="51927">MKLNIQTLSQIYSEHTWLELTDSDLKQAQPSQDYSNETGRNFAYLNRLCLNAFLKWMQEIGLSVSIPNEKLPLTWEFVNGCAINVGSKKLVLIPSDAIDIADFAVPQEWVDIPDWAADYYLPIRVDLQKQYLHFWGFISRRSLKAKADYDPIYRLYYVERDWVIPNLESLVIAANILQDEKGEVTALPKLSQTEVEKLIEELSQDKLYSPRLKANFEKWGALLNKSAWLQRLYELRVQPGSPTIWNLSRWLDGVALSGWQTFEELFNSKIALAFRGRVRGIELETPEKVRRAVRQLYNSQSEVNYPDNIEERNALVHLLQNTTDETIRWKAAEYLWTIAPNYQGNAIRNVMDLGVQMMGYPIALMVAVLRKLDGKVAVLLRAYPISSYTLPPGLRLTVLYENGTPILGLEAVSRSERQDDYISLYFSADVGDRFNVRLTLENTSITEQFVV</sequence>
<keyword evidence="2" id="KW-1185">Reference proteome</keyword>
<protein>
    <submittedName>
        <fullName evidence="1">DUF1822 family protein</fullName>
    </submittedName>
</protein>
<organism evidence="1 2">
    <name type="scientific">Iningainema tapete BLCC-T55</name>
    <dbReference type="NCBI Taxonomy" id="2748662"/>
    <lineage>
        <taxon>Bacteria</taxon>
        <taxon>Bacillati</taxon>
        <taxon>Cyanobacteriota</taxon>
        <taxon>Cyanophyceae</taxon>
        <taxon>Nostocales</taxon>
        <taxon>Scytonemataceae</taxon>
        <taxon>Iningainema tapete</taxon>
    </lineage>
</organism>